<dbReference type="GO" id="GO:0004519">
    <property type="term" value="F:endonuclease activity"/>
    <property type="evidence" value="ECO:0007669"/>
    <property type="project" value="UniProtKB-KW"/>
</dbReference>
<dbReference type="KEGG" id="stac:ABII15_26825"/>
<proteinExistence type="predicted"/>
<dbReference type="Pfam" id="PF02945">
    <property type="entry name" value="Endonuclease_7"/>
    <property type="match status" value="1"/>
</dbReference>
<keyword evidence="1" id="KW-0378">Hydrolase</keyword>
<accession>A0AAU8IZB3</accession>
<keyword evidence="1" id="KW-0540">Nuclease</keyword>
<dbReference type="SUPFAM" id="SSF54060">
    <property type="entry name" value="His-Me finger endonucleases"/>
    <property type="match status" value="1"/>
</dbReference>
<dbReference type="InterPro" id="IPR044925">
    <property type="entry name" value="His-Me_finger_sf"/>
</dbReference>
<dbReference type="InterPro" id="IPR004211">
    <property type="entry name" value="Endonuclease_7"/>
</dbReference>
<name>A0AAU8IZB3_9ACTN</name>
<dbReference type="RefSeq" id="WP_353944839.1">
    <property type="nucleotide sequence ID" value="NZ_CP159534.1"/>
</dbReference>
<gene>
    <name evidence="1" type="ORF">ABII15_26825</name>
</gene>
<dbReference type="InterPro" id="IPR038563">
    <property type="entry name" value="Endonuclease_7_sf"/>
</dbReference>
<organism evidence="1">
    <name type="scientific">Streptomyces tabacisoli</name>
    <dbReference type="NCBI Taxonomy" id="3156398"/>
    <lineage>
        <taxon>Bacteria</taxon>
        <taxon>Bacillati</taxon>
        <taxon>Actinomycetota</taxon>
        <taxon>Actinomycetes</taxon>
        <taxon>Kitasatosporales</taxon>
        <taxon>Streptomycetaceae</taxon>
        <taxon>Streptomyces</taxon>
    </lineage>
</organism>
<reference evidence="1" key="1">
    <citation type="submission" date="2024-06" db="EMBL/GenBank/DDBJ databases">
        <title>Streptomyces sp. strain HUAS MG91 genome sequences.</title>
        <authorList>
            <person name="Mo P."/>
        </authorList>
    </citation>
    <scope>NUCLEOTIDE SEQUENCE</scope>
    <source>
        <strain evidence="1">HUAS MG91</strain>
    </source>
</reference>
<dbReference type="AlphaFoldDB" id="A0AAU8IZB3"/>
<dbReference type="Gene3D" id="3.40.1800.10">
    <property type="entry name" value="His-Me finger endonucleases"/>
    <property type="match status" value="1"/>
</dbReference>
<keyword evidence="1" id="KW-0255">Endonuclease</keyword>
<dbReference type="EMBL" id="CP159534">
    <property type="protein sequence ID" value="XCJ73353.1"/>
    <property type="molecule type" value="Genomic_DNA"/>
</dbReference>
<sequence length="258" mass="28232">MESAEQGTPGRAVRRCAARAGDWVCERTADKYPLTKGYCRTHYVQQRHGRPFTPARAGSMAAGDKLCAFSGCLRALSAKGLCAGHYAQQNGGRPLTPLRSKRDSAVYRAMIEKGAVECLGCEEVKPLAEYSRLSAKGDPRPYCKPCNSERVRLRNHNVTKQFVEELLDYQGGRCAICGIEATGSATLHIDHDHECCPGRGSCGGCVRALVCSNCNTYGLAWYEALPRELRTFDLLNGYLAHPPARRFRQLSGSLCPGT</sequence>
<protein>
    <submittedName>
        <fullName evidence="1">Endonuclease domain-containing protein</fullName>
    </submittedName>
</protein>
<evidence type="ECO:0000313" key="1">
    <source>
        <dbReference type="EMBL" id="XCJ73353.1"/>
    </source>
</evidence>